<evidence type="ECO:0000313" key="3">
    <source>
        <dbReference type="Proteomes" id="UP001165090"/>
    </source>
</evidence>
<proteinExistence type="predicted"/>
<dbReference type="EMBL" id="BSDZ01000078">
    <property type="protein sequence ID" value="GLI67262.1"/>
    <property type="molecule type" value="Genomic_DNA"/>
</dbReference>
<evidence type="ECO:0000256" key="1">
    <source>
        <dbReference type="SAM" id="Phobius"/>
    </source>
</evidence>
<accession>A0ABQ5SBE6</accession>
<keyword evidence="1" id="KW-0472">Membrane</keyword>
<sequence>MRGAITPGATCNPSFPLEAAVSFVTCVQSALIEVHYIYLFLIQYFYFFTKYKYESLINVITHVLRPSRSDTAPPFRTWMPSTMCLRDSPLSLGPCPPTKILVEMTRSLRLYPRSWFRRGYGRLRVKQLL</sequence>
<reference evidence="2 3" key="1">
    <citation type="journal article" date="2023" name="IScience">
        <title>Expanded male sex-determining region conserved during the evolution of homothallism in the green alga Volvox.</title>
        <authorList>
            <person name="Yamamoto K."/>
            <person name="Matsuzaki R."/>
            <person name="Mahakham W."/>
            <person name="Heman W."/>
            <person name="Sekimoto H."/>
            <person name="Kawachi M."/>
            <person name="Minakuchi Y."/>
            <person name="Toyoda A."/>
            <person name="Nozaki H."/>
        </authorList>
    </citation>
    <scope>NUCLEOTIDE SEQUENCE [LARGE SCALE GENOMIC DNA]</scope>
    <source>
        <strain evidence="2 3">NIES-4468</strain>
    </source>
</reference>
<protein>
    <submittedName>
        <fullName evidence="2">Uncharacterized protein</fullName>
    </submittedName>
</protein>
<organism evidence="2 3">
    <name type="scientific">Volvox africanus</name>
    <dbReference type="NCBI Taxonomy" id="51714"/>
    <lineage>
        <taxon>Eukaryota</taxon>
        <taxon>Viridiplantae</taxon>
        <taxon>Chlorophyta</taxon>
        <taxon>core chlorophytes</taxon>
        <taxon>Chlorophyceae</taxon>
        <taxon>CS clade</taxon>
        <taxon>Chlamydomonadales</taxon>
        <taxon>Volvocaceae</taxon>
        <taxon>Volvox</taxon>
    </lineage>
</organism>
<dbReference type="Proteomes" id="UP001165090">
    <property type="component" value="Unassembled WGS sequence"/>
</dbReference>
<keyword evidence="1" id="KW-0812">Transmembrane</keyword>
<name>A0ABQ5SBE6_9CHLO</name>
<gene>
    <name evidence="2" type="ORF">VaNZ11_011445</name>
</gene>
<feature type="non-terminal residue" evidence="2">
    <location>
        <position position="129"/>
    </location>
</feature>
<keyword evidence="1" id="KW-1133">Transmembrane helix</keyword>
<feature type="transmembrane region" description="Helical" evidence="1">
    <location>
        <begin position="20"/>
        <end position="47"/>
    </location>
</feature>
<comment type="caution">
    <text evidence="2">The sequence shown here is derived from an EMBL/GenBank/DDBJ whole genome shotgun (WGS) entry which is preliminary data.</text>
</comment>
<keyword evidence="3" id="KW-1185">Reference proteome</keyword>
<evidence type="ECO:0000313" key="2">
    <source>
        <dbReference type="EMBL" id="GLI67262.1"/>
    </source>
</evidence>